<feature type="compositionally biased region" description="Basic residues" evidence="1">
    <location>
        <begin position="75"/>
        <end position="88"/>
    </location>
</feature>
<keyword evidence="3" id="KW-1185">Reference proteome</keyword>
<name>A0ABY5W785_9ACTN</name>
<sequence>MPELPRPVSTDQHFYAHIADLLAEQNDLLRQVLAGRQDGQPEPVPEEQAGPQVVELREPNPPATAAPAADEPKPKTTRRRATAAKKGT</sequence>
<evidence type="ECO:0000256" key="1">
    <source>
        <dbReference type="SAM" id="MobiDB-lite"/>
    </source>
</evidence>
<proteinExistence type="predicted"/>
<dbReference type="Proteomes" id="UP001059617">
    <property type="component" value="Chromosome"/>
</dbReference>
<dbReference type="EMBL" id="CP073720">
    <property type="protein sequence ID" value="UWP85885.1"/>
    <property type="molecule type" value="Genomic_DNA"/>
</dbReference>
<dbReference type="RefSeq" id="WP_259864244.1">
    <property type="nucleotide sequence ID" value="NZ_BAAAST010000130.1"/>
</dbReference>
<gene>
    <name evidence="2" type="ORF">Dfulv_17200</name>
</gene>
<evidence type="ECO:0000313" key="3">
    <source>
        <dbReference type="Proteomes" id="UP001059617"/>
    </source>
</evidence>
<organism evidence="2 3">
    <name type="scientific">Dactylosporangium fulvum</name>
    <dbReference type="NCBI Taxonomy" id="53359"/>
    <lineage>
        <taxon>Bacteria</taxon>
        <taxon>Bacillati</taxon>
        <taxon>Actinomycetota</taxon>
        <taxon>Actinomycetes</taxon>
        <taxon>Micromonosporales</taxon>
        <taxon>Micromonosporaceae</taxon>
        <taxon>Dactylosporangium</taxon>
    </lineage>
</organism>
<feature type="region of interest" description="Disordered" evidence="1">
    <location>
        <begin position="34"/>
        <end position="88"/>
    </location>
</feature>
<protein>
    <recommendedName>
        <fullName evidence="4">Transposase</fullName>
    </recommendedName>
</protein>
<accession>A0ABY5W785</accession>
<evidence type="ECO:0008006" key="4">
    <source>
        <dbReference type="Google" id="ProtNLM"/>
    </source>
</evidence>
<reference evidence="2" key="1">
    <citation type="submission" date="2021-04" db="EMBL/GenBank/DDBJ databases">
        <authorList>
            <person name="Hartkoorn R.C."/>
            <person name="Beaudoing E."/>
            <person name="Hot D."/>
        </authorList>
    </citation>
    <scope>NUCLEOTIDE SEQUENCE</scope>
    <source>
        <strain evidence="2">NRRL B-16292</strain>
    </source>
</reference>
<reference evidence="2" key="2">
    <citation type="submission" date="2022-09" db="EMBL/GenBank/DDBJ databases">
        <title>Biosynthetic gene clusters of Dactylosporangioum fulvum.</title>
        <authorList>
            <person name="Caradec T."/>
        </authorList>
    </citation>
    <scope>NUCLEOTIDE SEQUENCE</scope>
    <source>
        <strain evidence="2">NRRL B-16292</strain>
    </source>
</reference>
<evidence type="ECO:0000313" key="2">
    <source>
        <dbReference type="EMBL" id="UWP85885.1"/>
    </source>
</evidence>